<dbReference type="InterPro" id="IPR050278">
    <property type="entry name" value="Serine_Prot_S9B/DPPIV"/>
</dbReference>
<dbReference type="RefSeq" id="WP_075610051.1">
    <property type="nucleotide sequence ID" value="NZ_CP052766.1"/>
</dbReference>
<dbReference type="InterPro" id="IPR002469">
    <property type="entry name" value="Peptidase_S9B_N"/>
</dbReference>
<accession>A0A6M4M847</accession>
<dbReference type="AlphaFoldDB" id="A0A6M4M847"/>
<evidence type="ECO:0000313" key="4">
    <source>
        <dbReference type="EMBL" id="QJR79401.1"/>
    </source>
</evidence>
<dbReference type="PANTHER" id="PTHR11731">
    <property type="entry name" value="PROTEASE FAMILY S9B,C DIPEPTIDYL-PEPTIDASE IV-RELATED"/>
    <property type="match status" value="1"/>
</dbReference>
<dbReference type="InterPro" id="IPR011042">
    <property type="entry name" value="6-blade_b-propeller_TolB-like"/>
</dbReference>
<feature type="domain" description="Peptidase S9 prolyl oligopeptidase catalytic" evidence="2">
    <location>
        <begin position="638"/>
        <end position="832"/>
    </location>
</feature>
<dbReference type="PANTHER" id="PTHR11731:SF193">
    <property type="entry name" value="DIPEPTIDYL PEPTIDASE 9"/>
    <property type="match status" value="1"/>
</dbReference>
<dbReference type="InterPro" id="IPR029058">
    <property type="entry name" value="AB_hydrolase_fold"/>
</dbReference>
<gene>
    <name evidence="4" type="ORF">CA267_000610</name>
</gene>
<dbReference type="OrthoDB" id="1094230at2"/>
<name>A0A6M4M847_9ALTE</name>
<dbReference type="EMBL" id="CP052766">
    <property type="protein sequence ID" value="QJR79401.1"/>
    <property type="molecule type" value="Genomic_DNA"/>
</dbReference>
<dbReference type="GO" id="GO:0008236">
    <property type="term" value="F:serine-type peptidase activity"/>
    <property type="evidence" value="ECO:0007669"/>
    <property type="project" value="InterPro"/>
</dbReference>
<dbReference type="GO" id="GO:0008239">
    <property type="term" value="F:dipeptidyl-peptidase activity"/>
    <property type="evidence" value="ECO:0007669"/>
    <property type="project" value="TreeGrafter"/>
</dbReference>
<feature type="domain" description="Dipeptidylpeptidase IV N-terminal" evidence="3">
    <location>
        <begin position="385"/>
        <end position="546"/>
    </location>
</feature>
<protein>
    <submittedName>
        <fullName evidence="4">S9 family peptidase</fullName>
    </submittedName>
</protein>
<dbReference type="Proteomes" id="UP000219285">
    <property type="component" value="Chromosome"/>
</dbReference>
<dbReference type="PROSITE" id="PS51257">
    <property type="entry name" value="PROKAR_LIPOPROTEIN"/>
    <property type="match status" value="1"/>
</dbReference>
<dbReference type="GO" id="GO:0006508">
    <property type="term" value="P:proteolysis"/>
    <property type="evidence" value="ECO:0007669"/>
    <property type="project" value="InterPro"/>
</dbReference>
<dbReference type="Gene3D" id="2.120.10.30">
    <property type="entry name" value="TolB, C-terminal domain"/>
    <property type="match status" value="1"/>
</dbReference>
<keyword evidence="1" id="KW-0732">Signal</keyword>
<feature type="chain" id="PRO_5028875182" evidence="1">
    <location>
        <begin position="19"/>
        <end position="833"/>
    </location>
</feature>
<evidence type="ECO:0000313" key="5">
    <source>
        <dbReference type="Proteomes" id="UP000219285"/>
    </source>
</evidence>
<keyword evidence="5" id="KW-1185">Reference proteome</keyword>
<reference evidence="4 5" key="2">
    <citation type="submission" date="2020-04" db="EMBL/GenBank/DDBJ databases">
        <title>Complete genome sequence of Alteromonas pelagimontana 5.12T.</title>
        <authorList>
            <person name="Sinha R.K."/>
            <person name="Krishnan K.P."/>
            <person name="Kurian J.P."/>
        </authorList>
    </citation>
    <scope>NUCLEOTIDE SEQUENCE [LARGE SCALE GENOMIC DNA]</scope>
    <source>
        <strain evidence="4 5">5.12</strain>
    </source>
</reference>
<reference evidence="5" key="1">
    <citation type="submission" date="2014-12" db="EMBL/GenBank/DDBJ databases">
        <title>Complete genome sequence of a multi-drug resistant Klebsiella pneumoniae.</title>
        <authorList>
            <person name="Hua X."/>
            <person name="Chen Q."/>
            <person name="Li X."/>
            <person name="Feng Y."/>
            <person name="Ruan Z."/>
            <person name="Yu Y."/>
        </authorList>
    </citation>
    <scope>NUCLEOTIDE SEQUENCE [LARGE SCALE GENOMIC DNA]</scope>
    <source>
        <strain evidence="5">5.12</strain>
    </source>
</reference>
<dbReference type="SUPFAM" id="SSF82171">
    <property type="entry name" value="DPP6 N-terminal domain-like"/>
    <property type="match status" value="1"/>
</dbReference>
<dbReference type="InterPro" id="IPR001375">
    <property type="entry name" value="Peptidase_S9_cat"/>
</dbReference>
<dbReference type="Pfam" id="PF00326">
    <property type="entry name" value="Peptidase_S9"/>
    <property type="match status" value="1"/>
</dbReference>
<dbReference type="SUPFAM" id="SSF53474">
    <property type="entry name" value="alpha/beta-Hydrolases"/>
    <property type="match status" value="1"/>
</dbReference>
<evidence type="ECO:0000259" key="2">
    <source>
        <dbReference type="Pfam" id="PF00326"/>
    </source>
</evidence>
<organism evidence="4 5">
    <name type="scientific">Alteromonas pelagimontana</name>
    <dbReference type="NCBI Taxonomy" id="1858656"/>
    <lineage>
        <taxon>Bacteria</taxon>
        <taxon>Pseudomonadati</taxon>
        <taxon>Pseudomonadota</taxon>
        <taxon>Gammaproteobacteria</taxon>
        <taxon>Alteromonadales</taxon>
        <taxon>Alteromonadaceae</taxon>
        <taxon>Alteromonas/Salinimonas group</taxon>
        <taxon>Alteromonas</taxon>
    </lineage>
</organism>
<dbReference type="Gene3D" id="3.40.50.1820">
    <property type="entry name" value="alpha/beta hydrolase"/>
    <property type="match status" value="1"/>
</dbReference>
<evidence type="ECO:0000259" key="3">
    <source>
        <dbReference type="Pfam" id="PF00930"/>
    </source>
</evidence>
<dbReference type="KEGG" id="apel:CA267_000610"/>
<evidence type="ECO:0000256" key="1">
    <source>
        <dbReference type="SAM" id="SignalP"/>
    </source>
</evidence>
<proteinExistence type="predicted"/>
<dbReference type="Gene3D" id="2.140.10.30">
    <property type="entry name" value="Dipeptidylpeptidase IV, N-terminal domain"/>
    <property type="match status" value="1"/>
</dbReference>
<sequence>MNKITTLLLAAGLTGSLAACTATNSASNTAAPAQSQTSYKNTAPAVVTPEVAQSGNAANAITLEKIMSDPQWLGQAPENAGFSIDGKHIVFERERINSDISDLYQADINTPAQATKVALEDRHLYQYDEYVTSQDGKVTAFRAEDSVFAQFSNGDVVQLTRGGAPLSNLQFMVDGRLMAQSGDKIVAINLTTGQRQELVSWKFAEKPEAVKASKDYIAEQQVSLIQYIAKQRQHRQAVADEHAALAAVNPAVAPKPIYFNKDDRLVAASVSPKGDTAIIVTTAQKPSRDDSDIMPHYIQEDARIAAKEVRQRVADAEPVNHDIWLVNLETGEKHELSYVNLPGYNEDVLAEVKAENAKAKGESYEVNRLPRAITLLESWYWQQPSIRWQQAGNQVAFMLEAWDNKDRWIVTVDFDNHRLVNQHRLHDDAWVNYRFNQFGWLHNSEKLFFQSEQTGYAHLYLQTPGQAPEALTKGQYIVDEPTVTRDDKYVYFKANKKHPGIYEIYRVNLASGEMEAMTNLNGMTDYKLSPDGDTLLLTHSKVTRPPELYIKPTDPALQAKQITHSVSEEFLAMPWAKPQVVAIPSSNTAQPIYARVYLPENYQSGEPRRAVVFNHGAGYLQNAHLGWSGYFREFMFHSMLVQQGYVVLDMDYRASAGYGRDWRTAIYRQMGKPEVEDLRDGVDWLVANANVDRERIGTYGGSYGGFLTFMSLFTAPDLFEAGAALRPVSDWAHYNTPYTANILNTPEVDPIAYERSSPIYFAEGLEKPLLINSPMVDDNVFFEDSVRLVQRLIELKKQNFEIAIYPVERHGFVQPTSWLDEYRRIYKLFETNL</sequence>
<feature type="signal peptide" evidence="1">
    <location>
        <begin position="1"/>
        <end position="18"/>
    </location>
</feature>
<dbReference type="Pfam" id="PF00930">
    <property type="entry name" value="DPPIV_N"/>
    <property type="match status" value="1"/>
</dbReference>